<proteinExistence type="predicted"/>
<dbReference type="InterPro" id="IPR025391">
    <property type="entry name" value="DUF4123"/>
</dbReference>
<evidence type="ECO:0000259" key="1">
    <source>
        <dbReference type="Pfam" id="PF13503"/>
    </source>
</evidence>
<accession>H0FDL5</accession>
<dbReference type="STRING" id="477184.KYC_23897"/>
<name>H0FDL5_9BURK</name>
<dbReference type="OrthoDB" id="8662433at2"/>
<sequence length="316" mass="35241">MSIAGTAAPHTSLGKDITQAEIPATPFRYLLLMTTTLQNQAYRPVPQEGEFRPAYAPGVLDLVKAFDPFPHYAWVWQGTALDDYFDRGPLLVDATGQAALVQHALEHWAPANGVIIIGSGEELGGVSAHLRAQVRVSLPDQSEAALDIRPHHLAPWLDALDGDQRDLWLGPISTLVWRASWGPAYDWRCLDRPVAAFTFGSPGAFALRPDELARFEANTREQFVLSRVYEIHAMPAHSARSLTEIRRWVEQLLQVADRLYIQDDADVERYLALIAGNLWLLHSDEARVLLNDLTESPQARLRKLEALAREKESSNG</sequence>
<dbReference type="PATRIC" id="fig|477184.5.peg.4704"/>
<evidence type="ECO:0000313" key="2">
    <source>
        <dbReference type="EMBL" id="EHK63600.1"/>
    </source>
</evidence>
<dbReference type="EMBL" id="AGUF01000075">
    <property type="protein sequence ID" value="EHK63600.1"/>
    <property type="molecule type" value="Genomic_DNA"/>
</dbReference>
<dbReference type="AlphaFoldDB" id="H0FDL5"/>
<keyword evidence="3" id="KW-1185">Reference proteome</keyword>
<dbReference type="Proteomes" id="UP000003113">
    <property type="component" value="Unassembled WGS sequence"/>
</dbReference>
<reference evidence="2 3" key="1">
    <citation type="journal article" date="2012" name="J. Bacteriol.">
        <title>Genome sequence of the highly efficient arsenite-oxidizing bacterium Achromobacter arsenitoxydans SY8.</title>
        <authorList>
            <person name="Li X."/>
            <person name="Hu Y."/>
            <person name="Gong J."/>
            <person name="Lin Y."/>
            <person name="Johnstone L."/>
            <person name="Rensing C."/>
            <person name="Wang G."/>
        </authorList>
    </citation>
    <scope>NUCLEOTIDE SEQUENCE [LARGE SCALE GENOMIC DNA]</scope>
    <source>
        <strain evidence="2 3">SY8</strain>
    </source>
</reference>
<gene>
    <name evidence="2" type="ORF">KYC_23897</name>
</gene>
<evidence type="ECO:0000313" key="3">
    <source>
        <dbReference type="Proteomes" id="UP000003113"/>
    </source>
</evidence>
<dbReference type="eggNOG" id="ENOG5033V96">
    <property type="taxonomic scope" value="Bacteria"/>
</dbReference>
<feature type="domain" description="DUF4123" evidence="1">
    <location>
        <begin position="54"/>
        <end position="166"/>
    </location>
</feature>
<comment type="caution">
    <text evidence="2">The sequence shown here is derived from an EMBL/GenBank/DDBJ whole genome shotgun (WGS) entry which is preliminary data.</text>
</comment>
<organism evidence="2 3">
    <name type="scientific">Achromobacter arsenitoxydans SY8</name>
    <dbReference type="NCBI Taxonomy" id="477184"/>
    <lineage>
        <taxon>Bacteria</taxon>
        <taxon>Pseudomonadati</taxon>
        <taxon>Pseudomonadota</taxon>
        <taxon>Betaproteobacteria</taxon>
        <taxon>Burkholderiales</taxon>
        <taxon>Alcaligenaceae</taxon>
        <taxon>Achromobacter</taxon>
    </lineage>
</organism>
<dbReference type="Pfam" id="PF13503">
    <property type="entry name" value="DUF4123"/>
    <property type="match status" value="1"/>
</dbReference>
<dbReference type="RefSeq" id="WP_008167167.1">
    <property type="nucleotide sequence ID" value="NZ_AGUF01000075.1"/>
</dbReference>
<protein>
    <recommendedName>
        <fullName evidence="1">DUF4123 domain-containing protein</fullName>
    </recommendedName>
</protein>